<organism evidence="11 12">
    <name type="scientific">Caenorhabditis tropicalis</name>
    <dbReference type="NCBI Taxonomy" id="1561998"/>
    <lineage>
        <taxon>Eukaryota</taxon>
        <taxon>Metazoa</taxon>
        <taxon>Ecdysozoa</taxon>
        <taxon>Nematoda</taxon>
        <taxon>Chromadorea</taxon>
        <taxon>Rhabditida</taxon>
        <taxon>Rhabditina</taxon>
        <taxon>Rhabditomorpha</taxon>
        <taxon>Rhabditoidea</taxon>
        <taxon>Rhabditidae</taxon>
        <taxon>Peloderinae</taxon>
        <taxon>Caenorhabditis</taxon>
    </lineage>
</organism>
<dbReference type="Pfam" id="PF00530">
    <property type="entry name" value="SRCR"/>
    <property type="match status" value="2"/>
</dbReference>
<evidence type="ECO:0000256" key="3">
    <source>
        <dbReference type="ARBA" id="ARBA00022729"/>
    </source>
</evidence>
<evidence type="ECO:0000256" key="7">
    <source>
        <dbReference type="ARBA" id="ARBA00023157"/>
    </source>
</evidence>
<evidence type="ECO:0000256" key="2">
    <source>
        <dbReference type="ARBA" id="ARBA00022692"/>
    </source>
</evidence>
<dbReference type="InterPro" id="IPR001190">
    <property type="entry name" value="SRCR"/>
</dbReference>
<keyword evidence="6" id="KW-0472">Membrane</keyword>
<dbReference type="WBParaSite" id="Csp11.Scaffold629.g9538.t2">
    <property type="protein sequence ID" value="Csp11.Scaffold629.g9538.t2"/>
    <property type="gene ID" value="Csp11.Scaffold629.g9538"/>
</dbReference>
<dbReference type="InterPro" id="IPR036772">
    <property type="entry name" value="SRCR-like_dom_sf"/>
</dbReference>
<comment type="subcellular location">
    <subcellularLocation>
        <location evidence="1">Membrane</location>
        <topology evidence="1">Single-pass membrane protein</topology>
    </subcellularLocation>
</comment>
<name>A0A1I7UI12_9PELO</name>
<dbReference type="GO" id="GO:0016020">
    <property type="term" value="C:membrane"/>
    <property type="evidence" value="ECO:0007669"/>
    <property type="project" value="UniProtKB-SubCell"/>
</dbReference>
<feature type="disulfide bond" evidence="9">
    <location>
        <begin position="827"/>
        <end position="837"/>
    </location>
</feature>
<keyword evidence="3" id="KW-0732">Signal</keyword>
<dbReference type="PANTHER" id="PTHR47653">
    <property type="entry name" value="PROTEIN BARK BEETLE"/>
    <property type="match status" value="1"/>
</dbReference>
<dbReference type="PROSITE" id="PS00420">
    <property type="entry name" value="SRCR_1"/>
    <property type="match status" value="1"/>
</dbReference>
<feature type="disulfide bond" evidence="9">
    <location>
        <begin position="395"/>
        <end position="405"/>
    </location>
</feature>
<dbReference type="Gene3D" id="3.10.250.10">
    <property type="entry name" value="SRCR-like domain"/>
    <property type="match status" value="2"/>
</dbReference>
<evidence type="ECO:0000256" key="8">
    <source>
        <dbReference type="ARBA" id="ARBA00023180"/>
    </source>
</evidence>
<proteinExistence type="predicted"/>
<keyword evidence="5" id="KW-1133">Transmembrane helix</keyword>
<keyword evidence="11" id="KW-1185">Reference proteome</keyword>
<evidence type="ECO:0000256" key="6">
    <source>
        <dbReference type="ARBA" id="ARBA00023136"/>
    </source>
</evidence>
<sequence>MGRIPKNQYHPSMEIFSCRDPFVYRNLIDITGNRIDGNLGYGMRISPAVNMHTVISSNQFLHNNDTALYIRNAQWPELSGLPAEVTISKNVFKFNVAKYIISIGMNEDAPKQSLLFNQQNEIRANTVFDPFPSLPPRSTPYAALVVSSSNVRIHRNCFNNERARYEIATELERHAKWIDARENNWGFQEIPRFIDKFFDQFNRYSLASIDIDPYMAACNQRMPYISLLNGAFRQFKKTSEPNRLGGIIYENHDLLKGRYTVTEDLQVVPGAKLTIASGSILEFQHGIGMLVQGDLIRNEYDQDEKVIFTSTPFILEKRANIRLVDADGNDEVTEGRLEVLVDEQWGTVCNRSWTPQLTVLACNQLGLVADVQYFENWRVFPEQGDLPMVMDNIRCEENEVDITRCRHDGIERNCAAGCRKTEVVGLRCLEPRWAGVRYSLLANPPTVTGQTTMDNWRIEKGGLFNFRTSEFCAAFKIDWNYHTFHRLEIRNNFWDGVDVVYNDLVKKPAIRNSIIYNNRRNGFHVRSAGITVENVTISFSGQSGVRYNPSVSALEQEDIVSWLSLKEQPELEANNIFRIPDQRLDLIEVMESNLNQRKFLVAAETEDCPDDPLQECVYNLMIRSVGYQYGLASKMAIQIVNPPSNTSDEDAIFTEVSTGKSWSARKDQIYFPVVSTENAMRMRYTRSYGTPKLVILVLFLDRPVVLISKIVESRQRHSNVVTFTQFSDDFQQGNEFAHIEMLPYQQQINYDDEMPKFRLVDGPTVRQGRLQVQFRDRWRSVCTMVTNWTSIDTGTACRSMGYSDGGFWKWYLRNNDTYPFVMPKPDCHGSAKNLWDCPAFSNPNNIRLSENLCQGEDDIGIYCWGPPTFTGWARHWKGIQILNSPFHYVNSDPDLVAVNRESNSRLEFVDILYAGYDGVNKNTTSALYIEGVPPIMNGLRIEHSARDGLQLLDTNGPAIIANSTFSFNRGHGIFVVNTTDARIFVNNTRIQGNWGDGIWYKQRTGVNLIDYGMREKRGIGGGRLEEEKPRIDMCSMHRVDDNHFFPHLISVNLKNRTFLDPTQPPICWMAIPSSPTNLKMIFESEYLGAPVESYNYVTNEHGVFGDCQGDVEKLGEPVIDDSHFKIEQWEEIERWFEICGNILCQSRKMSVTAEDPKVLPREVGQRK</sequence>
<evidence type="ECO:0000256" key="4">
    <source>
        <dbReference type="ARBA" id="ARBA00022737"/>
    </source>
</evidence>
<keyword evidence="8" id="KW-0325">Glycoprotein</keyword>
<dbReference type="Pfam" id="PF13229">
    <property type="entry name" value="Beta_helix"/>
    <property type="match status" value="1"/>
</dbReference>
<keyword evidence="7 9" id="KW-1015">Disulfide bond</keyword>
<dbReference type="SUPFAM" id="SSF51126">
    <property type="entry name" value="Pectin lyase-like"/>
    <property type="match status" value="3"/>
</dbReference>
<keyword evidence="4" id="KW-0677">Repeat</keyword>
<dbReference type="InterPro" id="IPR012334">
    <property type="entry name" value="Pectin_lyas_fold"/>
</dbReference>
<dbReference type="eggNOG" id="ENOG502QT9G">
    <property type="taxonomic scope" value="Eukaryota"/>
</dbReference>
<reference evidence="12" key="1">
    <citation type="submission" date="2016-11" db="UniProtKB">
        <authorList>
            <consortium name="WormBaseParasite"/>
        </authorList>
    </citation>
    <scope>IDENTIFICATION</scope>
</reference>
<comment type="caution">
    <text evidence="9">Lacks conserved residue(s) required for the propagation of feature annotation.</text>
</comment>
<evidence type="ECO:0000256" key="5">
    <source>
        <dbReference type="ARBA" id="ARBA00022989"/>
    </source>
</evidence>
<feature type="domain" description="SRCR" evidence="10">
    <location>
        <begin position="321"/>
        <end position="429"/>
    </location>
</feature>
<dbReference type="STRING" id="1561998.A0A1I7UI12"/>
<keyword evidence="2" id="KW-0812">Transmembrane</keyword>
<dbReference type="Proteomes" id="UP000095282">
    <property type="component" value="Unplaced"/>
</dbReference>
<evidence type="ECO:0000256" key="1">
    <source>
        <dbReference type="ARBA" id="ARBA00004167"/>
    </source>
</evidence>
<accession>A0A1I7UI12</accession>
<dbReference type="GO" id="GO:0045217">
    <property type="term" value="P:cell-cell junction maintenance"/>
    <property type="evidence" value="ECO:0007669"/>
    <property type="project" value="TreeGrafter"/>
</dbReference>
<dbReference type="InterPro" id="IPR053243">
    <property type="entry name" value="SJ_maturation_regulator"/>
</dbReference>
<dbReference type="PANTHER" id="PTHR47653:SF1">
    <property type="entry name" value="DELETED IN MALIGNANT BRAIN TUMORS 1 PROTEIN"/>
    <property type="match status" value="1"/>
</dbReference>
<dbReference type="SMART" id="SM00710">
    <property type="entry name" value="PbH1"/>
    <property type="match status" value="9"/>
</dbReference>
<dbReference type="InterPro" id="IPR006626">
    <property type="entry name" value="PbH1"/>
</dbReference>
<evidence type="ECO:0000313" key="12">
    <source>
        <dbReference type="WBParaSite" id="Csp11.Scaffold629.g9538.t2"/>
    </source>
</evidence>
<dbReference type="PROSITE" id="PS50287">
    <property type="entry name" value="SRCR_2"/>
    <property type="match status" value="2"/>
</dbReference>
<evidence type="ECO:0000256" key="9">
    <source>
        <dbReference type="PROSITE-ProRule" id="PRU00196"/>
    </source>
</evidence>
<dbReference type="Gene3D" id="2.160.20.10">
    <property type="entry name" value="Single-stranded right-handed beta-helix, Pectin lyase-like"/>
    <property type="match status" value="3"/>
</dbReference>
<dbReference type="InterPro" id="IPR039448">
    <property type="entry name" value="Beta_helix"/>
</dbReference>
<evidence type="ECO:0000259" key="10">
    <source>
        <dbReference type="PROSITE" id="PS50287"/>
    </source>
</evidence>
<evidence type="ECO:0000313" key="11">
    <source>
        <dbReference type="Proteomes" id="UP000095282"/>
    </source>
</evidence>
<dbReference type="FunFam" id="3.10.250.10:FF:000016">
    <property type="entry name" value="Scavenger receptor cysteine-rich protein type 12"/>
    <property type="match status" value="1"/>
</dbReference>
<protein>
    <submittedName>
        <fullName evidence="12">SRCR domain-containing protein</fullName>
    </submittedName>
</protein>
<dbReference type="SMART" id="SM00202">
    <property type="entry name" value="SR"/>
    <property type="match status" value="2"/>
</dbReference>
<dbReference type="SUPFAM" id="SSF56487">
    <property type="entry name" value="SRCR-like"/>
    <property type="match status" value="2"/>
</dbReference>
<feature type="domain" description="SRCR" evidence="10">
    <location>
        <begin position="757"/>
        <end position="864"/>
    </location>
</feature>
<dbReference type="AlphaFoldDB" id="A0A1I7UI12"/>
<dbReference type="InterPro" id="IPR011050">
    <property type="entry name" value="Pectin_lyase_fold/virulence"/>
</dbReference>